<sequence length="265" mass="30039">MQKQSRILQFTQNSRLVSDLSRQFCGPCHQVDARTPCVSGYNCVAARVPRCLFHPLRAVMSLVTGMMLCLPVRNVMFGEHHLGAYNVTSHALTSPCATRQIHGYRLYGASPAFEANCEKENKLAFVRALGKKMHSNGRDHASAADARYSAWKFLCAARRRLTLSNTESRLFQCPCCVPKDAAEFRARACCDVNYQKRLGKVTFYVAHSVPLALMSCSEGLIFTSLRYPFPTDLKTRRKATLRWCKCGRQSARFLCIKRHFTGRWE</sequence>
<gene>
    <name evidence="1" type="ORF">FVE85_1897</name>
</gene>
<name>A0A5J4YY02_PORPP</name>
<evidence type="ECO:0000313" key="2">
    <source>
        <dbReference type="Proteomes" id="UP000324585"/>
    </source>
</evidence>
<dbReference type="AlphaFoldDB" id="A0A5J4YY02"/>
<organism evidence="1 2">
    <name type="scientific">Porphyridium purpureum</name>
    <name type="common">Red alga</name>
    <name type="synonym">Porphyridium cruentum</name>
    <dbReference type="NCBI Taxonomy" id="35688"/>
    <lineage>
        <taxon>Eukaryota</taxon>
        <taxon>Rhodophyta</taxon>
        <taxon>Bangiophyceae</taxon>
        <taxon>Porphyridiales</taxon>
        <taxon>Porphyridiaceae</taxon>
        <taxon>Porphyridium</taxon>
    </lineage>
</organism>
<reference evidence="2" key="1">
    <citation type="journal article" date="2019" name="Nat. Commun.">
        <title>Expansion of phycobilisome linker gene families in mesophilic red algae.</title>
        <authorList>
            <person name="Lee J."/>
            <person name="Kim D."/>
            <person name="Bhattacharya D."/>
            <person name="Yoon H.S."/>
        </authorList>
    </citation>
    <scope>NUCLEOTIDE SEQUENCE [LARGE SCALE GENOMIC DNA]</scope>
    <source>
        <strain evidence="2">CCMP 1328</strain>
    </source>
</reference>
<dbReference type="EMBL" id="VRMN01000003">
    <property type="protein sequence ID" value="KAA8495742.1"/>
    <property type="molecule type" value="Genomic_DNA"/>
</dbReference>
<dbReference type="Proteomes" id="UP000324585">
    <property type="component" value="Unassembled WGS sequence"/>
</dbReference>
<protein>
    <submittedName>
        <fullName evidence="1">Uncharacterized protein</fullName>
    </submittedName>
</protein>
<keyword evidence="2" id="KW-1185">Reference proteome</keyword>
<evidence type="ECO:0000313" key="1">
    <source>
        <dbReference type="EMBL" id="KAA8495742.1"/>
    </source>
</evidence>
<comment type="caution">
    <text evidence="1">The sequence shown here is derived from an EMBL/GenBank/DDBJ whole genome shotgun (WGS) entry which is preliminary data.</text>
</comment>
<accession>A0A5J4YY02</accession>
<proteinExistence type="predicted"/>